<reference evidence="2 3" key="1">
    <citation type="journal article" date="2024" name="Microbiol. Resour. Announc.">
        <title>Genome annotations for the ascomycete fungi Trichoderma harzianum, Trichoderma aggressivum, and Purpureocillium lilacinum.</title>
        <authorList>
            <person name="Beijen E.P.W."/>
            <person name="Ohm R.A."/>
        </authorList>
    </citation>
    <scope>NUCLEOTIDE SEQUENCE [LARGE SCALE GENOMIC DNA]</scope>
    <source>
        <strain evidence="2 3">CBS 150709</strain>
    </source>
</reference>
<sequence length="189" mass="20550">MHDTFEAQLLTRQALAENRDRVVEVIGRLRERLESIILDGNTDARLQLLEDINTSKQCLEVCNMASSQVSQQKIHIIGEVIADGDSDQVVVTTLADLFDVKKATSKGRSAQLIGSTADDTLRQLSENRYSSRFGASAGDLGPNHSGTSVKSSGFEAVKVNPALPGKDKQSPCQGVTKDWPSPNQTRKRG</sequence>
<dbReference type="Proteomes" id="UP001287286">
    <property type="component" value="Unassembled WGS sequence"/>
</dbReference>
<comment type="caution">
    <text evidence="2">The sequence shown here is derived from an EMBL/GenBank/DDBJ whole genome shotgun (WGS) entry which is preliminary data.</text>
</comment>
<proteinExistence type="predicted"/>
<keyword evidence="3" id="KW-1185">Reference proteome</keyword>
<dbReference type="EMBL" id="JAWRVI010000020">
    <property type="protein sequence ID" value="KAK4089230.1"/>
    <property type="molecule type" value="Genomic_DNA"/>
</dbReference>
<gene>
    <name evidence="2" type="ORF">Purlil1_6219</name>
</gene>
<evidence type="ECO:0000256" key="1">
    <source>
        <dbReference type="SAM" id="MobiDB-lite"/>
    </source>
</evidence>
<evidence type="ECO:0000313" key="3">
    <source>
        <dbReference type="Proteomes" id="UP001287286"/>
    </source>
</evidence>
<accession>A0ABR0BZ58</accession>
<name>A0ABR0BZ58_PURLI</name>
<organism evidence="2 3">
    <name type="scientific">Purpureocillium lilacinum</name>
    <name type="common">Paecilomyces lilacinus</name>
    <dbReference type="NCBI Taxonomy" id="33203"/>
    <lineage>
        <taxon>Eukaryota</taxon>
        <taxon>Fungi</taxon>
        <taxon>Dikarya</taxon>
        <taxon>Ascomycota</taxon>
        <taxon>Pezizomycotina</taxon>
        <taxon>Sordariomycetes</taxon>
        <taxon>Hypocreomycetidae</taxon>
        <taxon>Hypocreales</taxon>
        <taxon>Ophiocordycipitaceae</taxon>
        <taxon>Purpureocillium</taxon>
    </lineage>
</organism>
<protein>
    <submittedName>
        <fullName evidence="2">Uncharacterized protein</fullName>
    </submittedName>
</protein>
<evidence type="ECO:0000313" key="2">
    <source>
        <dbReference type="EMBL" id="KAK4089230.1"/>
    </source>
</evidence>
<feature type="region of interest" description="Disordered" evidence="1">
    <location>
        <begin position="133"/>
        <end position="189"/>
    </location>
</feature>